<feature type="binding site" evidence="3">
    <location>
        <position position="98"/>
    </location>
    <ligand>
        <name>FAD</name>
        <dbReference type="ChEBI" id="CHEBI:57692"/>
    </ligand>
</feature>
<dbReference type="PANTHER" id="PTHR45968:SF19">
    <property type="entry name" value="GLUCOSE-METHANOL-CHOLINE (GMC) OXIDOREDUCTASE FAMILY PROTEIN"/>
    <property type="match status" value="1"/>
</dbReference>
<dbReference type="Gene3D" id="3.50.50.60">
    <property type="entry name" value="FAD/NAD(P)-binding domain"/>
    <property type="match status" value="2"/>
</dbReference>
<evidence type="ECO:0000313" key="5">
    <source>
        <dbReference type="EMBL" id="KAF9626173.1"/>
    </source>
</evidence>
<name>A0A835J2Z8_9MAGN</name>
<dbReference type="InterPro" id="IPR051871">
    <property type="entry name" value="GMC_Oxidoreductase-Related"/>
</dbReference>
<dbReference type="SUPFAM" id="SSF54373">
    <property type="entry name" value="FAD-linked reductases, C-terminal domain"/>
    <property type="match status" value="1"/>
</dbReference>
<evidence type="ECO:0000313" key="6">
    <source>
        <dbReference type="Proteomes" id="UP000631114"/>
    </source>
</evidence>
<evidence type="ECO:0000259" key="4">
    <source>
        <dbReference type="PROSITE" id="PS00624"/>
    </source>
</evidence>
<dbReference type="InterPro" id="IPR012132">
    <property type="entry name" value="GMC_OxRdtase"/>
</dbReference>
<dbReference type="AlphaFoldDB" id="A0A835J2Z8"/>
<feature type="domain" description="Glucose-methanol-choline oxidoreductase N-terminal" evidence="4">
    <location>
        <begin position="224"/>
        <end position="238"/>
    </location>
</feature>
<accession>A0A835J2Z8</accession>
<keyword evidence="2" id="KW-0732">Signal</keyword>
<reference evidence="5 6" key="1">
    <citation type="submission" date="2020-10" db="EMBL/GenBank/DDBJ databases">
        <title>The Coptis chinensis genome and diversification of protoberbering-type alkaloids.</title>
        <authorList>
            <person name="Wang B."/>
            <person name="Shu S."/>
            <person name="Song C."/>
            <person name="Liu Y."/>
        </authorList>
    </citation>
    <scope>NUCLEOTIDE SEQUENCE [LARGE SCALE GENOMIC DNA]</scope>
    <source>
        <strain evidence="5">HL-2020</strain>
        <tissue evidence="5">Leaf</tissue>
    </source>
</reference>
<keyword evidence="3" id="KW-0285">Flavoprotein</keyword>
<protein>
    <recommendedName>
        <fullName evidence="4">Glucose-methanol-choline oxidoreductase N-terminal domain-containing protein</fullName>
    </recommendedName>
</protein>
<comment type="cofactor">
    <cofactor evidence="3">
        <name>FAD</name>
        <dbReference type="ChEBI" id="CHEBI:57692"/>
    </cofactor>
</comment>
<dbReference type="InterPro" id="IPR007867">
    <property type="entry name" value="GMC_OxRtase_C"/>
</dbReference>
<dbReference type="OrthoDB" id="1913874at2759"/>
<proteinExistence type="inferred from homology"/>
<dbReference type="Pfam" id="PF05199">
    <property type="entry name" value="GMC_oxred_C"/>
    <property type="match status" value="1"/>
</dbReference>
<gene>
    <name evidence="5" type="ORF">IFM89_031300</name>
</gene>
<feature type="binding site" evidence="3">
    <location>
        <begin position="106"/>
        <end position="109"/>
    </location>
    <ligand>
        <name>FAD</name>
        <dbReference type="ChEBI" id="CHEBI:57692"/>
    </ligand>
</feature>
<evidence type="ECO:0000256" key="2">
    <source>
        <dbReference type="ARBA" id="ARBA00022729"/>
    </source>
</evidence>
<feature type="binding site" evidence="3">
    <location>
        <begin position="31"/>
        <end position="32"/>
    </location>
    <ligand>
        <name>FAD</name>
        <dbReference type="ChEBI" id="CHEBI:57692"/>
    </ligand>
</feature>
<evidence type="ECO:0000256" key="3">
    <source>
        <dbReference type="PIRSR" id="PIRSR000137-2"/>
    </source>
</evidence>
<dbReference type="Gene3D" id="3.30.560.10">
    <property type="entry name" value="Glucose Oxidase, domain 3"/>
    <property type="match status" value="1"/>
</dbReference>
<evidence type="ECO:0000256" key="1">
    <source>
        <dbReference type="ARBA" id="ARBA00010790"/>
    </source>
</evidence>
<dbReference type="PROSITE" id="PS00624">
    <property type="entry name" value="GMC_OXRED_2"/>
    <property type="match status" value="1"/>
</dbReference>
<dbReference type="EMBL" id="JADFTS010000001">
    <property type="protein sequence ID" value="KAF9626173.1"/>
    <property type="molecule type" value="Genomic_DNA"/>
</dbReference>
<dbReference type="Proteomes" id="UP000631114">
    <property type="component" value="Unassembled WGS sequence"/>
</dbReference>
<keyword evidence="3" id="KW-0274">FAD</keyword>
<dbReference type="SUPFAM" id="SSF51905">
    <property type="entry name" value="FAD/NAD(P)-binding domain"/>
    <property type="match status" value="1"/>
</dbReference>
<comment type="caution">
    <text evidence="5">The sequence shown here is derived from an EMBL/GenBank/DDBJ whole genome shotgun (WGS) entry which is preliminary data.</text>
</comment>
<dbReference type="InterPro" id="IPR000172">
    <property type="entry name" value="GMC_OxRdtase_N"/>
</dbReference>
<dbReference type="PIRSF" id="PIRSF000137">
    <property type="entry name" value="Alcohol_oxidase"/>
    <property type="match status" value="1"/>
</dbReference>
<sequence length="451" mass="50032">MTQGHGVLNIISDVQQVQSKYFDYIVVGGGTSGCPLTQHCPKRYRKLLVERGGSPFEDPFIMEKKNFFSSLRPQLNEFTSIIQKFESEEGVANYRGRVLGGTTAINGGVYTRSNKEYIERAGWDGKLVKEAYEWVESKVIFEPKELTKEQSYAKDIFVGAGILPFNGYSLEHVEGTKITGEGTKPRACGIRFIKSHEDLEISYEVYLNCSFDGESWGDVVLCAGTMGSPQILMLSGIGPSEHLVQFNITPMVNAPQVGQDVKDHPGIIFMLDVIDVPQAYGDPSQVIGITNNSKFLFQYGGGRLKKNKQLRSILGKLAYPRSKGIVKLNSIDPRKNPSVKFNYLLEEKDLDGCVEMVHEMKKIARSMDSVLGTNYSEKIDIVISGLIYISTEDAVRVGSVVDKDHKVFGVEGVRVVDASALSDLMSTSPMGTLLMLGRYQGTKMLRERGME</sequence>
<feature type="binding site" evidence="3">
    <location>
        <position position="102"/>
    </location>
    <ligand>
        <name>FAD</name>
        <dbReference type="ChEBI" id="CHEBI:57692"/>
    </ligand>
</feature>
<dbReference type="InterPro" id="IPR036188">
    <property type="entry name" value="FAD/NAD-bd_sf"/>
</dbReference>
<dbReference type="GO" id="GO:0016614">
    <property type="term" value="F:oxidoreductase activity, acting on CH-OH group of donors"/>
    <property type="evidence" value="ECO:0007669"/>
    <property type="project" value="InterPro"/>
</dbReference>
<keyword evidence="6" id="KW-1185">Reference proteome</keyword>
<dbReference type="GO" id="GO:0050660">
    <property type="term" value="F:flavin adenine dinucleotide binding"/>
    <property type="evidence" value="ECO:0007669"/>
    <property type="project" value="InterPro"/>
</dbReference>
<dbReference type="PANTHER" id="PTHR45968">
    <property type="entry name" value="OSJNBA0019K04.7 PROTEIN"/>
    <property type="match status" value="1"/>
</dbReference>
<comment type="similarity">
    <text evidence="1">Belongs to the GMC oxidoreductase family.</text>
</comment>
<organism evidence="5 6">
    <name type="scientific">Coptis chinensis</name>
    <dbReference type="NCBI Taxonomy" id="261450"/>
    <lineage>
        <taxon>Eukaryota</taxon>
        <taxon>Viridiplantae</taxon>
        <taxon>Streptophyta</taxon>
        <taxon>Embryophyta</taxon>
        <taxon>Tracheophyta</taxon>
        <taxon>Spermatophyta</taxon>
        <taxon>Magnoliopsida</taxon>
        <taxon>Ranunculales</taxon>
        <taxon>Ranunculaceae</taxon>
        <taxon>Coptidoideae</taxon>
        <taxon>Coptis</taxon>
    </lineage>
</organism>
<dbReference type="Pfam" id="PF00732">
    <property type="entry name" value="GMC_oxred_N"/>
    <property type="match status" value="2"/>
</dbReference>